<comment type="function">
    <text evidence="1">Needed for flagellar regrowth and assembly.</text>
</comment>
<sequence length="232" mass="25179">MSNVIPKERQSAYQRWEMTSFNEVKPSAKVEPVKDHAAELAAANAAAAAHTANIAAMAEQIENARTEAHAEGYAAGMEEGRAAGLAEGRAQAEQEKQTLLDIADTFGTEVAQANELIASDMLDLALDLAKAMLKTALNVRPELIIPLVREAIHYLPTLQQPAMLHLHPDDAAIIATHLGDELSSAAWRVVEDPHMDRGSCRVETVTNQIDATTTTRWQRIAAALGKESDWLI</sequence>
<dbReference type="InterPro" id="IPR000563">
    <property type="entry name" value="Flag_FliH"/>
</dbReference>
<feature type="domain" description="Flagellar assembly protein FliH/Type III secretion system HrpE" evidence="10">
    <location>
        <begin position="94"/>
        <end position="220"/>
    </location>
</feature>
<keyword evidence="7" id="KW-1005">Bacterial flagellum biogenesis</keyword>
<comment type="caution">
    <text evidence="11">The sequence shown here is derived from an EMBL/GenBank/DDBJ whole genome shotgun (WGS) entry which is preliminary data.</text>
</comment>
<dbReference type="NCBIfam" id="NF004270">
    <property type="entry name" value="PRK05687.2-1"/>
    <property type="match status" value="1"/>
</dbReference>
<comment type="subcellular location">
    <subcellularLocation>
        <location evidence="2">Cytoplasm</location>
    </subcellularLocation>
</comment>
<keyword evidence="5" id="KW-0813">Transport</keyword>
<accession>A0ABS0EQP9</accession>
<dbReference type="EMBL" id="JADOEL010000003">
    <property type="protein sequence ID" value="MBF8177151.1"/>
    <property type="molecule type" value="Genomic_DNA"/>
</dbReference>
<dbReference type="InterPro" id="IPR051472">
    <property type="entry name" value="T3SS_Stator/FliH"/>
</dbReference>
<evidence type="ECO:0000256" key="3">
    <source>
        <dbReference type="ARBA" id="ARBA00006602"/>
    </source>
</evidence>
<dbReference type="Proteomes" id="UP000657372">
    <property type="component" value="Unassembled WGS sequence"/>
</dbReference>
<reference evidence="11 12" key="1">
    <citation type="submission" date="2020-11" db="EMBL/GenBank/DDBJ databases">
        <title>WGS of Herminiimonas contaminans strain Marseille-Q4544 isolated from planarians Schmidtea mediterranea.</title>
        <authorList>
            <person name="Kangale L."/>
        </authorList>
    </citation>
    <scope>NUCLEOTIDE SEQUENCE [LARGE SCALE GENOMIC DNA]</scope>
    <source>
        <strain evidence="11 12">Marseille-Q4544</strain>
    </source>
</reference>
<protein>
    <recommendedName>
        <fullName evidence="4">Flagellar assembly protein FliH</fullName>
    </recommendedName>
</protein>
<evidence type="ECO:0000256" key="9">
    <source>
        <dbReference type="ARBA" id="ARBA00023225"/>
    </source>
</evidence>
<keyword evidence="11" id="KW-0282">Flagellum</keyword>
<keyword evidence="11" id="KW-0966">Cell projection</keyword>
<gene>
    <name evidence="11" type="ORF">IXC47_05600</name>
</gene>
<dbReference type="InterPro" id="IPR018035">
    <property type="entry name" value="Flagellar_FliH/T3SS_HrpE"/>
</dbReference>
<evidence type="ECO:0000313" key="12">
    <source>
        <dbReference type="Proteomes" id="UP000657372"/>
    </source>
</evidence>
<evidence type="ECO:0000256" key="8">
    <source>
        <dbReference type="ARBA" id="ARBA00022927"/>
    </source>
</evidence>
<keyword evidence="8" id="KW-0653">Protein transport</keyword>
<evidence type="ECO:0000256" key="2">
    <source>
        <dbReference type="ARBA" id="ARBA00004496"/>
    </source>
</evidence>
<evidence type="ECO:0000256" key="4">
    <source>
        <dbReference type="ARBA" id="ARBA00016507"/>
    </source>
</evidence>
<evidence type="ECO:0000256" key="5">
    <source>
        <dbReference type="ARBA" id="ARBA00022448"/>
    </source>
</evidence>
<organism evidence="11 12">
    <name type="scientific">Herminiimonas contaminans</name>
    <dbReference type="NCBI Taxonomy" id="1111140"/>
    <lineage>
        <taxon>Bacteria</taxon>
        <taxon>Pseudomonadati</taxon>
        <taxon>Pseudomonadota</taxon>
        <taxon>Betaproteobacteria</taxon>
        <taxon>Burkholderiales</taxon>
        <taxon>Oxalobacteraceae</taxon>
        <taxon>Herminiimonas</taxon>
    </lineage>
</organism>
<dbReference type="RefSeq" id="WP_175626685.1">
    <property type="nucleotide sequence ID" value="NZ_JADOEL010000003.1"/>
</dbReference>
<keyword evidence="9" id="KW-1006">Bacterial flagellum protein export</keyword>
<dbReference type="PRINTS" id="PR01003">
    <property type="entry name" value="FLGFLIH"/>
</dbReference>
<evidence type="ECO:0000259" key="10">
    <source>
        <dbReference type="Pfam" id="PF02108"/>
    </source>
</evidence>
<dbReference type="PANTHER" id="PTHR34982">
    <property type="entry name" value="YOP PROTEINS TRANSLOCATION PROTEIN L"/>
    <property type="match status" value="1"/>
</dbReference>
<proteinExistence type="inferred from homology"/>
<keyword evidence="11" id="KW-0969">Cilium</keyword>
<name>A0ABS0EQP9_9BURK</name>
<evidence type="ECO:0000313" key="11">
    <source>
        <dbReference type="EMBL" id="MBF8177151.1"/>
    </source>
</evidence>
<comment type="similarity">
    <text evidence="3">Belongs to the FliH family.</text>
</comment>
<dbReference type="Pfam" id="PF02108">
    <property type="entry name" value="FliH"/>
    <property type="match status" value="1"/>
</dbReference>
<dbReference type="PANTHER" id="PTHR34982:SF1">
    <property type="entry name" value="FLAGELLAR ASSEMBLY PROTEIN FLIH"/>
    <property type="match status" value="1"/>
</dbReference>
<keyword evidence="6" id="KW-0963">Cytoplasm</keyword>
<keyword evidence="12" id="KW-1185">Reference proteome</keyword>
<evidence type="ECO:0000256" key="6">
    <source>
        <dbReference type="ARBA" id="ARBA00022490"/>
    </source>
</evidence>
<evidence type="ECO:0000256" key="7">
    <source>
        <dbReference type="ARBA" id="ARBA00022795"/>
    </source>
</evidence>
<evidence type="ECO:0000256" key="1">
    <source>
        <dbReference type="ARBA" id="ARBA00003041"/>
    </source>
</evidence>